<sequence>MSRKQRKNNETRQDMCESKMDNELLAWEYYLSNKIAA</sequence>
<name>A0A1I9G4W0_BRUMA</name>
<reference evidence="1" key="1">
    <citation type="journal article" date="2007" name="Science">
        <title>Draft genome of the filarial nematode parasite Brugia malayi.</title>
        <authorList>
            <person name="Ghedin E."/>
            <person name="Wang S."/>
            <person name="Spiro D."/>
            <person name="Caler E."/>
            <person name="Zhao Q."/>
            <person name="Crabtree J."/>
            <person name="Allen J.E."/>
            <person name="Delcher A.L."/>
            <person name="Guiliano D.B."/>
            <person name="Miranda-Saavedra D."/>
            <person name="Angiuoli S.V."/>
            <person name="Creasy T."/>
            <person name="Amedeo P."/>
            <person name="Haas B."/>
            <person name="El-Sayed N.M."/>
            <person name="Wortman J.R."/>
            <person name="Feldblyum T."/>
            <person name="Tallon L."/>
            <person name="Schatz M."/>
            <person name="Shumway M."/>
            <person name="Koo H."/>
            <person name="Salzberg S.L."/>
            <person name="Schobel S."/>
            <person name="Pertea M."/>
            <person name="Pop M."/>
            <person name="White O."/>
            <person name="Barton G.J."/>
            <person name="Carlow C.K."/>
            <person name="Crawford M.J."/>
            <person name="Daub J."/>
            <person name="Dimmic M.W."/>
            <person name="Estes C.F."/>
            <person name="Foster J.M."/>
            <person name="Ganatra M."/>
            <person name="Gregory W.F."/>
            <person name="Johnson N.M."/>
            <person name="Jin J."/>
            <person name="Komuniecki R."/>
            <person name="Korf I."/>
            <person name="Kumar S."/>
            <person name="Laney S."/>
            <person name="Li B.W."/>
            <person name="Li W."/>
            <person name="Lindblom T.H."/>
            <person name="Lustigman S."/>
            <person name="Ma D."/>
            <person name="Maina C.V."/>
            <person name="Martin D.M."/>
            <person name="McCarter J.P."/>
            <person name="McReynolds L."/>
            <person name="Mitreva M."/>
            <person name="Nutman T.B."/>
            <person name="Parkinson J."/>
            <person name="Peregrin-Alvarez J.M."/>
            <person name="Poole C."/>
            <person name="Ren Q."/>
            <person name="Saunders L."/>
            <person name="Sluder A.E."/>
            <person name="Smith K."/>
            <person name="Stanke M."/>
            <person name="Unnasch T.R."/>
            <person name="Ware J."/>
            <person name="Wei A.D."/>
            <person name="Weil G."/>
            <person name="Williams D.J."/>
            <person name="Zhang Y."/>
            <person name="Williams S.A."/>
            <person name="Fraser-Liggett C."/>
            <person name="Slatko B."/>
            <person name="Blaxter M.L."/>
            <person name="Scott A.L."/>
        </authorList>
    </citation>
    <scope>NUCLEOTIDE SEQUENCE</scope>
    <source>
        <strain evidence="1">FR3</strain>
    </source>
</reference>
<organism evidence="1">
    <name type="scientific">Brugia malayi</name>
    <name type="common">Filarial nematode worm</name>
    <dbReference type="NCBI Taxonomy" id="6279"/>
    <lineage>
        <taxon>Eukaryota</taxon>
        <taxon>Metazoa</taxon>
        <taxon>Ecdysozoa</taxon>
        <taxon>Nematoda</taxon>
        <taxon>Chromadorea</taxon>
        <taxon>Rhabditida</taxon>
        <taxon>Spirurina</taxon>
        <taxon>Spiruromorpha</taxon>
        <taxon>Filarioidea</taxon>
        <taxon>Onchocercidae</taxon>
        <taxon>Brugia</taxon>
    </lineage>
</organism>
<dbReference type="AlphaFoldDB" id="A0A1I9G4W0"/>
<dbReference type="EMBL" id="LN857014">
    <property type="protein sequence ID" value="CDQ00585.1"/>
    <property type="molecule type" value="Genomic_DNA"/>
</dbReference>
<evidence type="ECO:0000313" key="1">
    <source>
        <dbReference type="EMBL" id="CDQ00585.1"/>
    </source>
</evidence>
<proteinExistence type="predicted"/>
<reference evidence="1" key="2">
    <citation type="submission" date="2012-12" db="EMBL/GenBank/DDBJ databases">
        <authorList>
            <consortium name="WormBase Consortium"/>
            <person name="Ghedin E."/>
            <person name="Paulini M."/>
        </authorList>
    </citation>
    <scope>NUCLEOTIDE SEQUENCE</scope>
    <source>
        <strain evidence="1">FR3</strain>
    </source>
</reference>
<protein>
    <submittedName>
        <fullName evidence="1">Bm686</fullName>
    </submittedName>
</protein>
<gene>
    <name evidence="1" type="primary">Bm686</name>
    <name evidence="1" type="ORF">BM_Bm686</name>
</gene>
<accession>A0A1I9G4W0</accession>